<dbReference type="InterPro" id="IPR039428">
    <property type="entry name" value="NUOK/Mnh_C1-like"/>
</dbReference>
<evidence type="ECO:0000256" key="8">
    <source>
        <dbReference type="ARBA" id="ARBA00022967"/>
    </source>
</evidence>
<dbReference type="Pfam" id="PF00420">
    <property type="entry name" value="Oxidored_q2"/>
    <property type="match status" value="1"/>
</dbReference>
<reference evidence="16" key="1">
    <citation type="journal article" date="2020" name="BMC Evol. Biol.">
        <title>A mitogenomic phylogeny of chitons (Mollusca: Polyplacophora).</title>
        <authorList>
            <person name="Irisarri I."/>
            <person name="Uribe J.E."/>
            <person name="Eernisse D.J."/>
            <person name="Zardoya R."/>
        </authorList>
    </citation>
    <scope>NUCLEOTIDE SEQUENCE</scope>
</reference>
<keyword evidence="15" id="KW-0999">Mitochondrion inner membrane</keyword>
<evidence type="ECO:0000256" key="7">
    <source>
        <dbReference type="ARBA" id="ARBA00022692"/>
    </source>
</evidence>
<evidence type="ECO:0000256" key="12">
    <source>
        <dbReference type="ARBA" id="ARBA00023075"/>
    </source>
</evidence>
<comment type="catalytic activity">
    <reaction evidence="15">
        <text>a ubiquinone + NADH + 5 H(+)(in) = a ubiquinol + NAD(+) + 4 H(+)(out)</text>
        <dbReference type="Rhea" id="RHEA:29091"/>
        <dbReference type="Rhea" id="RHEA-COMP:9565"/>
        <dbReference type="Rhea" id="RHEA-COMP:9566"/>
        <dbReference type="ChEBI" id="CHEBI:15378"/>
        <dbReference type="ChEBI" id="CHEBI:16389"/>
        <dbReference type="ChEBI" id="CHEBI:17976"/>
        <dbReference type="ChEBI" id="CHEBI:57540"/>
        <dbReference type="ChEBI" id="CHEBI:57945"/>
        <dbReference type="EC" id="7.1.1.2"/>
    </reaction>
</comment>
<keyword evidence="12 15" id="KW-0830">Ubiquinone</keyword>
<keyword evidence="11 15" id="KW-0520">NAD</keyword>
<evidence type="ECO:0000256" key="15">
    <source>
        <dbReference type="RuleBase" id="RU004419"/>
    </source>
</evidence>
<dbReference type="GO" id="GO:0030964">
    <property type="term" value="C:NADH dehydrogenase complex"/>
    <property type="evidence" value="ECO:0007669"/>
    <property type="project" value="TreeGrafter"/>
</dbReference>
<evidence type="ECO:0000256" key="10">
    <source>
        <dbReference type="ARBA" id="ARBA00022989"/>
    </source>
</evidence>
<evidence type="ECO:0000313" key="16">
    <source>
        <dbReference type="EMBL" id="QIZ12671.1"/>
    </source>
</evidence>
<dbReference type="AlphaFoldDB" id="A0A6H1PHS5"/>
<dbReference type="GO" id="GO:0016651">
    <property type="term" value="F:oxidoreductase activity, acting on NAD(P)H"/>
    <property type="evidence" value="ECO:0007669"/>
    <property type="project" value="InterPro"/>
</dbReference>
<name>A0A6H1PHS5_9MOLL</name>
<dbReference type="PANTHER" id="PTHR11434">
    <property type="entry name" value="NADH-UBIQUINONE OXIDOREDUCTASE SUBUNIT ND4L"/>
    <property type="match status" value="1"/>
</dbReference>
<keyword evidence="5 15" id="KW-0813">Transport</keyword>
<evidence type="ECO:0000256" key="4">
    <source>
        <dbReference type="ARBA" id="ARBA00016612"/>
    </source>
</evidence>
<gene>
    <name evidence="16" type="primary">ND4L</name>
</gene>
<dbReference type="GO" id="GO:0042773">
    <property type="term" value="P:ATP synthesis coupled electron transport"/>
    <property type="evidence" value="ECO:0007669"/>
    <property type="project" value="UniProtKB-UniRule"/>
</dbReference>
<dbReference type="GO" id="GO:0008137">
    <property type="term" value="F:NADH dehydrogenase (ubiquinone) activity"/>
    <property type="evidence" value="ECO:0007669"/>
    <property type="project" value="UniProtKB-EC"/>
</dbReference>
<comment type="subcellular location">
    <subcellularLocation>
        <location evidence="15">Mitochondrion inner membrane</location>
        <topology evidence="15">Multi-pass membrane protein</topology>
    </subcellularLocation>
    <subcellularLocation>
        <location evidence="1">Mitochondrion membrane</location>
        <topology evidence="1">Multi-pass membrane protein</topology>
    </subcellularLocation>
</comment>
<evidence type="ECO:0000256" key="1">
    <source>
        <dbReference type="ARBA" id="ARBA00004225"/>
    </source>
</evidence>
<evidence type="ECO:0000256" key="3">
    <source>
        <dbReference type="ARBA" id="ARBA00012944"/>
    </source>
</evidence>
<evidence type="ECO:0000256" key="9">
    <source>
        <dbReference type="ARBA" id="ARBA00022982"/>
    </source>
</evidence>
<keyword evidence="6 15" id="KW-0679">Respiratory chain</keyword>
<keyword evidence="10 15" id="KW-1133">Transmembrane helix</keyword>
<geneLocation type="mitochondrion" evidence="16"/>
<evidence type="ECO:0000256" key="13">
    <source>
        <dbReference type="ARBA" id="ARBA00023128"/>
    </source>
</evidence>
<keyword evidence="14 15" id="KW-0472">Membrane</keyword>
<evidence type="ECO:0000256" key="2">
    <source>
        <dbReference type="ARBA" id="ARBA00010519"/>
    </source>
</evidence>
<evidence type="ECO:0000256" key="14">
    <source>
        <dbReference type="ARBA" id="ARBA00023136"/>
    </source>
</evidence>
<dbReference type="Gene3D" id="1.10.287.3510">
    <property type="match status" value="1"/>
</dbReference>
<keyword evidence="7 15" id="KW-0812">Transmembrane</keyword>
<dbReference type="InterPro" id="IPR001133">
    <property type="entry name" value="NADH_UbQ_OxRdtase_chain4L/K"/>
</dbReference>
<proteinExistence type="inferred from homology"/>
<keyword evidence="8 15" id="KW-1278">Translocase</keyword>
<accession>A0A6H1PHS5</accession>
<comment type="similarity">
    <text evidence="2 15">Belongs to the complex I subunit 4L family.</text>
</comment>
<keyword evidence="13 15" id="KW-0496">Mitochondrion</keyword>
<protein>
    <recommendedName>
        <fullName evidence="4 15">NADH-ubiquinone oxidoreductase chain 4L</fullName>
        <ecNumber evidence="3 15">7.1.1.2</ecNumber>
    </recommendedName>
</protein>
<dbReference type="EC" id="7.1.1.2" evidence="3 15"/>
<feature type="transmembrane region" description="Helical" evidence="15">
    <location>
        <begin position="61"/>
        <end position="84"/>
    </location>
</feature>
<comment type="function">
    <text evidence="15">Core subunit of the mitochondrial membrane respiratory chain NADH dehydrogenase (Complex I) which catalyzes electron transfer from NADH through the respiratory chain, using ubiquinone as an electron acceptor.</text>
</comment>
<dbReference type="EMBL" id="MN864062">
    <property type="protein sequence ID" value="QIZ12671.1"/>
    <property type="molecule type" value="Genomic_DNA"/>
</dbReference>
<evidence type="ECO:0000256" key="6">
    <source>
        <dbReference type="ARBA" id="ARBA00022660"/>
    </source>
</evidence>
<dbReference type="GO" id="GO:0005743">
    <property type="term" value="C:mitochondrial inner membrane"/>
    <property type="evidence" value="ECO:0007669"/>
    <property type="project" value="UniProtKB-SubCell"/>
</dbReference>
<evidence type="ECO:0000256" key="5">
    <source>
        <dbReference type="ARBA" id="ARBA00022448"/>
    </source>
</evidence>
<evidence type="ECO:0000256" key="11">
    <source>
        <dbReference type="ARBA" id="ARBA00023027"/>
    </source>
</evidence>
<keyword evidence="9 15" id="KW-0249">Electron transport</keyword>
<feature type="transmembrane region" description="Helical" evidence="15">
    <location>
        <begin position="6"/>
        <end position="25"/>
    </location>
</feature>
<sequence>MMSVVNPLFNVGVLSSMISVLVFCLQRKHLLNSLLSLEMMMLSIFLVIFSCSVNISSEGLVVFILLALAACEAALGLSLLVILIRSHGNDYVSSLSIHKC</sequence>
<organism evidence="16">
    <name type="scientific">Enoplochiton echinatus</name>
    <dbReference type="NCBI Taxonomy" id="3244015"/>
    <lineage>
        <taxon>Eukaryota</taxon>
        <taxon>Metazoa</taxon>
        <taxon>Spiralia</taxon>
        <taxon>Lophotrochozoa</taxon>
        <taxon>Mollusca</taxon>
        <taxon>Polyplacophora</taxon>
        <taxon>Neoloricata</taxon>
        <taxon>Chitonida</taxon>
        <taxon>Chitonina</taxon>
        <taxon>Chitonidae</taxon>
        <taxon>Acanthopleurinae</taxon>
        <taxon>Enoplochiton</taxon>
    </lineage>
</organism>
<dbReference type="PANTHER" id="PTHR11434:SF0">
    <property type="entry name" value="NADH-UBIQUINONE OXIDOREDUCTASE CHAIN 4L"/>
    <property type="match status" value="1"/>
</dbReference>
<feature type="transmembrane region" description="Helical" evidence="15">
    <location>
        <begin position="37"/>
        <end position="55"/>
    </location>
</feature>